<name>A0A1L3KH68_9VIRU</name>
<organism evidence="1">
    <name type="scientific">Wenzhou tombus-like virus 13</name>
    <dbReference type="NCBI Taxonomy" id="1923666"/>
    <lineage>
        <taxon>Viruses</taxon>
        <taxon>Riboviria</taxon>
    </lineage>
</organism>
<protein>
    <submittedName>
        <fullName evidence="1">Uncharacterized protein</fullName>
    </submittedName>
</protein>
<evidence type="ECO:0000313" key="1">
    <source>
        <dbReference type="EMBL" id="APG76619.1"/>
    </source>
</evidence>
<sequence>MAARYGLFFTLDQQEKIRVCFIINMDTTNTRTITFNNDILTNDMNDKAAKFISSKVHHRSIVNRLIVRLKRRKHEKLIVKKHLHTDPDMEQKTILSMLKLIDYTPATTNMVINRMLQYANNQQDAILRARLVQYVNNLVQVHLQYNNGVASDKITESYLNNFNDGRVPFVQDANIIRYIERSGLQKKFKKYLIKYELTQDLQYASSDYYPFMHGKQTNLGKPGVAAWVYHLKVKNCFKARTGSLLKAMSNDLRVYLQNQQPPINITNEDDYSRYVNSIVNAFIPDEVEMYARDLLRSKHILSGINEYNKAIEGDFSYIETLKTRILPKHETLL</sequence>
<reference evidence="1" key="1">
    <citation type="journal article" date="2016" name="Nature">
        <title>Redefining the invertebrate RNA virosphere.</title>
        <authorList>
            <person name="Shi M."/>
            <person name="Lin X.D."/>
            <person name="Tian J.H."/>
            <person name="Chen L.J."/>
            <person name="Chen X."/>
            <person name="Li C.X."/>
            <person name="Qin X.C."/>
            <person name="Li J."/>
            <person name="Cao J.P."/>
            <person name="Eden J.S."/>
            <person name="Buchmann J."/>
            <person name="Wang W."/>
            <person name="Xu J."/>
            <person name="Holmes E.C."/>
            <person name="Zhang Y.Z."/>
        </authorList>
    </citation>
    <scope>NUCLEOTIDE SEQUENCE</scope>
    <source>
        <strain evidence="1">WZFSL80420</strain>
    </source>
</reference>
<dbReference type="EMBL" id="KX883267">
    <property type="protein sequence ID" value="APG76619.1"/>
    <property type="molecule type" value="Genomic_RNA"/>
</dbReference>
<proteinExistence type="predicted"/>
<accession>A0A1L3KH68</accession>